<dbReference type="InterPro" id="IPR036390">
    <property type="entry name" value="WH_DNA-bd_sf"/>
</dbReference>
<name>K2AXS1_9BACT</name>
<dbReference type="AlphaFoldDB" id="K2AXS1"/>
<dbReference type="SUPFAM" id="SSF46785">
    <property type="entry name" value="Winged helix' DNA-binding domain"/>
    <property type="match status" value="1"/>
</dbReference>
<reference evidence="1" key="1">
    <citation type="journal article" date="2012" name="Science">
        <title>Fermentation, hydrogen, and sulfur metabolism in multiple uncultivated bacterial phyla.</title>
        <authorList>
            <person name="Wrighton K.C."/>
            <person name="Thomas B.C."/>
            <person name="Sharon I."/>
            <person name="Miller C.S."/>
            <person name="Castelle C.J."/>
            <person name="VerBerkmoes N.C."/>
            <person name="Wilkins M.J."/>
            <person name="Hettich R.L."/>
            <person name="Lipton M.S."/>
            <person name="Williams K.H."/>
            <person name="Long P.E."/>
            <person name="Banfield J.F."/>
        </authorList>
    </citation>
    <scope>NUCLEOTIDE SEQUENCE [LARGE SCALE GENOMIC DNA]</scope>
</reference>
<evidence type="ECO:0008006" key="2">
    <source>
        <dbReference type="Google" id="ProtNLM"/>
    </source>
</evidence>
<dbReference type="InterPro" id="IPR036388">
    <property type="entry name" value="WH-like_DNA-bd_sf"/>
</dbReference>
<evidence type="ECO:0000313" key="1">
    <source>
        <dbReference type="EMBL" id="EKD66566.1"/>
    </source>
</evidence>
<protein>
    <recommendedName>
        <fullName evidence="2">Transcriptional regulator, TrmB</fullName>
    </recommendedName>
</protein>
<organism evidence="1">
    <name type="scientific">uncultured bacterium</name>
    <name type="common">gcode 4</name>
    <dbReference type="NCBI Taxonomy" id="1234023"/>
    <lineage>
        <taxon>Bacteria</taxon>
        <taxon>environmental samples</taxon>
    </lineage>
</organism>
<gene>
    <name evidence="1" type="ORF">ACD_49C00030G0004</name>
</gene>
<dbReference type="EMBL" id="AMFJ01021616">
    <property type="protein sequence ID" value="EKD66566.1"/>
    <property type="molecule type" value="Genomic_DNA"/>
</dbReference>
<dbReference type="Gene3D" id="1.10.10.10">
    <property type="entry name" value="Winged helix-like DNA-binding domain superfamily/Winged helix DNA-binding domain"/>
    <property type="match status" value="1"/>
</dbReference>
<proteinExistence type="predicted"/>
<comment type="caution">
    <text evidence="1">The sequence shown here is derived from an EMBL/GenBank/DDBJ whole genome shotgun (WGS) entry which is preliminary data.</text>
</comment>
<sequence length="244" mass="29606">MRKFIPLLEWIWLPKNSALIYLTLLEHWKSTISDLTNFTSLHRVQLYRLLPYLLESGFVFVSVKWKKKYYSPASPSKINEAYKEMEERNKWNINQLLEKYSNLDKKPNVIYNQWAKWIRNIFNDIVDSQNKWDIFYRITSETDVEKINQQYLPKDYREKRDKKELERYVIMSSHAAIIKKPRLERELRIIPKNIDDFQDNIFMTIYANKVAFVDFNTETSILIENKDIADFQKKLFKLLFKSLK</sequence>
<accession>K2AXS1</accession>